<dbReference type="Proteomes" id="UP000245938">
    <property type="component" value="Unassembled WGS sequence"/>
</dbReference>
<evidence type="ECO:0000313" key="4">
    <source>
        <dbReference type="Proteomes" id="UP000245938"/>
    </source>
</evidence>
<reference evidence="3 4" key="1">
    <citation type="submission" date="2018-05" db="EMBL/GenBank/DDBJ databases">
        <title>Kurthia sibirica genome sequence.</title>
        <authorList>
            <person name="Maclea K.S."/>
            <person name="Goen A.E."/>
        </authorList>
    </citation>
    <scope>NUCLEOTIDE SEQUENCE [LARGE SCALE GENOMIC DNA]</scope>
    <source>
        <strain evidence="3 4">ATCC 49154</strain>
    </source>
</reference>
<comment type="caution">
    <text evidence="3">The sequence shown here is derived from an EMBL/GenBank/DDBJ whole genome shotgun (WGS) entry which is preliminary data.</text>
</comment>
<evidence type="ECO:0008006" key="5">
    <source>
        <dbReference type="Google" id="ProtNLM"/>
    </source>
</evidence>
<feature type="chain" id="PRO_5038436329" description="Bacterial repeat domain-containing protein" evidence="2">
    <location>
        <begin position="24"/>
        <end position="708"/>
    </location>
</feature>
<dbReference type="SUPFAM" id="SSF51126">
    <property type="entry name" value="Pectin lyase-like"/>
    <property type="match status" value="1"/>
</dbReference>
<dbReference type="SMART" id="SM00710">
    <property type="entry name" value="PbH1"/>
    <property type="match status" value="5"/>
</dbReference>
<dbReference type="PANTHER" id="PTHR11319">
    <property type="entry name" value="G PROTEIN-COUPLED RECEPTOR-RELATED"/>
    <property type="match status" value="1"/>
</dbReference>
<dbReference type="Gene3D" id="2.60.40.4270">
    <property type="entry name" value="Listeria-Bacteroides repeat domain"/>
    <property type="match status" value="2"/>
</dbReference>
<evidence type="ECO:0000313" key="3">
    <source>
        <dbReference type="EMBL" id="PWI25403.1"/>
    </source>
</evidence>
<dbReference type="InterPro" id="IPR013378">
    <property type="entry name" value="InlB-like_B-rpt"/>
</dbReference>
<protein>
    <recommendedName>
        <fullName evidence="5">Bacterial repeat domain-containing protein</fullName>
    </recommendedName>
</protein>
<feature type="signal peptide" evidence="2">
    <location>
        <begin position="1"/>
        <end position="23"/>
    </location>
</feature>
<keyword evidence="4" id="KW-1185">Reference proteome</keyword>
<dbReference type="InterPro" id="IPR006626">
    <property type="entry name" value="PbH1"/>
</dbReference>
<accession>A0A2U3ALI7</accession>
<dbReference type="AlphaFoldDB" id="A0A2U3ALI7"/>
<dbReference type="NCBIfam" id="TIGR02543">
    <property type="entry name" value="List_Bact_rpt"/>
    <property type="match status" value="1"/>
</dbReference>
<dbReference type="PANTHER" id="PTHR11319:SF35">
    <property type="entry name" value="OUTER MEMBRANE PROTEIN PMPC-RELATED"/>
    <property type="match status" value="1"/>
</dbReference>
<dbReference type="GO" id="GO:0030313">
    <property type="term" value="C:cell envelope"/>
    <property type="evidence" value="ECO:0007669"/>
    <property type="project" value="UniProtKB-SubCell"/>
</dbReference>
<keyword evidence="2" id="KW-0732">Signal</keyword>
<organism evidence="3 4">
    <name type="scientific">Kurthia sibirica</name>
    <dbReference type="NCBI Taxonomy" id="202750"/>
    <lineage>
        <taxon>Bacteria</taxon>
        <taxon>Bacillati</taxon>
        <taxon>Bacillota</taxon>
        <taxon>Bacilli</taxon>
        <taxon>Bacillales</taxon>
        <taxon>Caryophanaceae</taxon>
        <taxon>Kurthia</taxon>
    </lineage>
</organism>
<dbReference type="OrthoDB" id="2740373at2"/>
<dbReference type="InterPro" id="IPR042229">
    <property type="entry name" value="Listeria/Bacterioides_rpt_sf"/>
</dbReference>
<dbReference type="Pfam" id="PF09479">
    <property type="entry name" value="Flg_new"/>
    <property type="match status" value="2"/>
</dbReference>
<dbReference type="InterPro" id="IPR011050">
    <property type="entry name" value="Pectin_lyase_fold/virulence"/>
</dbReference>
<name>A0A2U3ALI7_9BACL</name>
<dbReference type="EMBL" id="QFVR01000009">
    <property type="protein sequence ID" value="PWI25403.1"/>
    <property type="molecule type" value="Genomic_DNA"/>
</dbReference>
<comment type="subcellular location">
    <subcellularLocation>
        <location evidence="1">Cell envelope</location>
    </subcellularLocation>
</comment>
<proteinExistence type="predicted"/>
<dbReference type="RefSeq" id="WP_109306032.1">
    <property type="nucleotide sequence ID" value="NZ_BJUF01000026.1"/>
</dbReference>
<evidence type="ECO:0000256" key="2">
    <source>
        <dbReference type="SAM" id="SignalP"/>
    </source>
</evidence>
<gene>
    <name evidence="3" type="ORF">DEX24_08680</name>
</gene>
<evidence type="ECO:0000256" key="1">
    <source>
        <dbReference type="ARBA" id="ARBA00004196"/>
    </source>
</evidence>
<sequence>MIRENKLISTALASVFVSVFCLAYDVDAKTVEVSTSDDIYDVTENMTEDTTIKLADHFVDDEFEISNDSEFNIIVDGNHIPLSKEYYVSTGDIGTVTLKNMLFDGSYKEDDYELILFAELRRDTGHIMIEDSKFINITNDYYPPLAVSGDESMLTIKNTLFDHNESPMGGGLITEEESPNMLFENSTFSNNTATEPYSGGAMTFEIEEGHANITINNSRFINNKSIKEENYYDELSSGGIYLSRGGGYGDFNIVDSYFEGNVNEQSTDDEELAVGGAVLVTEIRARDRISIKGTTFNGNKASGGGGALAFSTSRNIDNNLAIENSTFYNNSVEGLGDEKANGGAILITNLEELQRDITRASSKIFQTTNNTYYKNQIKSATDEAKYGGAIASLLTNGENIYTNDINIGNTIENAGIINQLSRYKEIYDVMDNVINNNTIGFDNGAVMTNTAQEVFGKYPVSLNANHSVVMAGTKDDQQIVPTLPIAPKLETDQGQFIVGLANEHGKAVLTEDQRGFSRLGKQDNGAIEIASVVYHANTGRFTLPEMTVFNGSSYYEGTHPQQYADIGYPNQSMKMIDAVKKLKASKTNYTFIGWSTSKTAKLPETKYAVGQKIAVVDQVKLYAVWKENKSHVIYQGNGNTSGIAPSQRAVAINKEITIKKPTTLKKKGYLFSGWSTKATVRKADSKYAPGKKVRINKKLQLFAVWKRL</sequence>